<feature type="transmembrane region" description="Helical" evidence="12">
    <location>
        <begin position="164"/>
        <end position="185"/>
    </location>
</feature>
<keyword evidence="8 12" id="KW-1133">Transmembrane helix</keyword>
<evidence type="ECO:0000256" key="7">
    <source>
        <dbReference type="ARBA" id="ARBA00022958"/>
    </source>
</evidence>
<evidence type="ECO:0000256" key="10">
    <source>
        <dbReference type="ARBA" id="ARBA00023136"/>
    </source>
</evidence>
<keyword evidence="9" id="KW-0406">Ion transport</keyword>
<sequence length="301" mass="34845">MALLSKLRQRWTDFLHDDELKQKVYTIVFESDTPRGKLFDLILIASIILSVMLVILESMHVFPHSAYLVLRALEYLLTLFFTIEYLARIYCLRQPRKYIFSFFGIVDLLATLPVYLSFIFHGSHYLLVIRAFRLIRVFRIFKLFQFINEGNLLLRSLWISAPKILIFFLFVLILVISMGTIMYMIEGNSPGSGFNNIPNSIYWAIVTMTTVGYGDITPTTPVGRFFSAVIMLIGYTIIAVPTGIVSATMIQQRKELEARRCPRCHRDGHDAEALYCKYCGARLKQEKSDKHLNDKPNDERF</sequence>
<feature type="transmembrane region" description="Helical" evidence="12">
    <location>
        <begin position="68"/>
        <end position="87"/>
    </location>
</feature>
<dbReference type="EMBL" id="DXEL01000023">
    <property type="protein sequence ID" value="HIX73928.1"/>
    <property type="molecule type" value="Genomic_DNA"/>
</dbReference>
<keyword evidence="5" id="KW-0631">Potassium channel</keyword>
<evidence type="ECO:0000256" key="5">
    <source>
        <dbReference type="ARBA" id="ARBA00022826"/>
    </source>
</evidence>
<dbReference type="Proteomes" id="UP000886740">
    <property type="component" value="Unassembled WGS sequence"/>
</dbReference>
<dbReference type="InterPro" id="IPR028325">
    <property type="entry name" value="VG_K_chnl"/>
</dbReference>
<feature type="domain" description="Ion transport" evidence="13">
    <location>
        <begin position="37"/>
        <end position="255"/>
    </location>
</feature>
<dbReference type="Gene3D" id="1.20.120.350">
    <property type="entry name" value="Voltage-gated potassium channels. Chain C"/>
    <property type="match status" value="1"/>
</dbReference>
<dbReference type="InterPro" id="IPR027359">
    <property type="entry name" value="Volt_channel_dom_sf"/>
</dbReference>
<keyword evidence="6" id="KW-0851">Voltage-gated channel</keyword>
<evidence type="ECO:0000256" key="6">
    <source>
        <dbReference type="ARBA" id="ARBA00022882"/>
    </source>
</evidence>
<comment type="subcellular location">
    <subcellularLocation>
        <location evidence="1">Membrane</location>
        <topology evidence="1">Multi-pass membrane protein</topology>
    </subcellularLocation>
</comment>
<dbReference type="PRINTS" id="PR00169">
    <property type="entry name" value="KCHANNEL"/>
</dbReference>
<dbReference type="GO" id="GO:0005249">
    <property type="term" value="F:voltage-gated potassium channel activity"/>
    <property type="evidence" value="ECO:0007669"/>
    <property type="project" value="InterPro"/>
</dbReference>
<dbReference type="AlphaFoldDB" id="A0A9D1X6Q1"/>
<gene>
    <name evidence="14" type="ORF">H9977_02635</name>
</gene>
<dbReference type="Gene3D" id="1.10.287.70">
    <property type="match status" value="1"/>
</dbReference>
<reference evidence="14" key="2">
    <citation type="submission" date="2021-04" db="EMBL/GenBank/DDBJ databases">
        <authorList>
            <person name="Gilroy R."/>
        </authorList>
    </citation>
    <scope>NUCLEOTIDE SEQUENCE</scope>
    <source>
        <strain evidence="14">ChiGjej6B6-14162</strain>
    </source>
</reference>
<dbReference type="GO" id="GO:0008076">
    <property type="term" value="C:voltage-gated potassium channel complex"/>
    <property type="evidence" value="ECO:0007669"/>
    <property type="project" value="InterPro"/>
</dbReference>
<evidence type="ECO:0000313" key="14">
    <source>
        <dbReference type="EMBL" id="HIX73928.1"/>
    </source>
</evidence>
<protein>
    <submittedName>
        <fullName evidence="14">Ion transporter</fullName>
    </submittedName>
</protein>
<evidence type="ECO:0000256" key="3">
    <source>
        <dbReference type="ARBA" id="ARBA00022538"/>
    </source>
</evidence>
<feature type="transmembrane region" description="Helical" evidence="12">
    <location>
        <begin position="225"/>
        <end position="250"/>
    </location>
</feature>
<dbReference type="SUPFAM" id="SSF81324">
    <property type="entry name" value="Voltage-gated potassium channels"/>
    <property type="match status" value="1"/>
</dbReference>
<keyword evidence="4 12" id="KW-0812">Transmembrane</keyword>
<name>A0A9D1X6Q1_9BACT</name>
<evidence type="ECO:0000256" key="11">
    <source>
        <dbReference type="ARBA" id="ARBA00023303"/>
    </source>
</evidence>
<proteinExistence type="predicted"/>
<keyword evidence="11" id="KW-0407">Ion channel</keyword>
<evidence type="ECO:0000256" key="9">
    <source>
        <dbReference type="ARBA" id="ARBA00023065"/>
    </source>
</evidence>
<dbReference type="PANTHER" id="PTHR11537:SF254">
    <property type="entry name" value="POTASSIUM VOLTAGE-GATED CHANNEL PROTEIN SHAB"/>
    <property type="match status" value="1"/>
</dbReference>
<keyword evidence="10 12" id="KW-0472">Membrane</keyword>
<evidence type="ECO:0000313" key="15">
    <source>
        <dbReference type="Proteomes" id="UP000886740"/>
    </source>
</evidence>
<keyword evidence="3" id="KW-0633">Potassium transport</keyword>
<dbReference type="GO" id="GO:0001508">
    <property type="term" value="P:action potential"/>
    <property type="evidence" value="ECO:0007669"/>
    <property type="project" value="TreeGrafter"/>
</dbReference>
<evidence type="ECO:0000256" key="8">
    <source>
        <dbReference type="ARBA" id="ARBA00022989"/>
    </source>
</evidence>
<feature type="transmembrane region" description="Helical" evidence="12">
    <location>
        <begin position="38"/>
        <end position="56"/>
    </location>
</feature>
<evidence type="ECO:0000256" key="12">
    <source>
        <dbReference type="SAM" id="Phobius"/>
    </source>
</evidence>
<evidence type="ECO:0000256" key="2">
    <source>
        <dbReference type="ARBA" id="ARBA00022448"/>
    </source>
</evidence>
<dbReference type="PANTHER" id="PTHR11537">
    <property type="entry name" value="VOLTAGE-GATED POTASSIUM CHANNEL"/>
    <property type="match status" value="1"/>
</dbReference>
<organism evidence="14 15">
    <name type="scientific">Candidatus Parabacteroides intestinipullorum</name>
    <dbReference type="NCBI Taxonomy" id="2838723"/>
    <lineage>
        <taxon>Bacteria</taxon>
        <taxon>Pseudomonadati</taxon>
        <taxon>Bacteroidota</taxon>
        <taxon>Bacteroidia</taxon>
        <taxon>Bacteroidales</taxon>
        <taxon>Tannerellaceae</taxon>
        <taxon>Parabacteroides</taxon>
    </lineage>
</organism>
<dbReference type="InterPro" id="IPR005821">
    <property type="entry name" value="Ion_trans_dom"/>
</dbReference>
<comment type="caution">
    <text evidence="14">The sequence shown here is derived from an EMBL/GenBank/DDBJ whole genome shotgun (WGS) entry which is preliminary data.</text>
</comment>
<evidence type="ECO:0000256" key="4">
    <source>
        <dbReference type="ARBA" id="ARBA00022692"/>
    </source>
</evidence>
<reference evidence="14" key="1">
    <citation type="journal article" date="2021" name="PeerJ">
        <title>Extensive microbial diversity within the chicken gut microbiome revealed by metagenomics and culture.</title>
        <authorList>
            <person name="Gilroy R."/>
            <person name="Ravi A."/>
            <person name="Getino M."/>
            <person name="Pursley I."/>
            <person name="Horton D.L."/>
            <person name="Alikhan N.F."/>
            <person name="Baker D."/>
            <person name="Gharbi K."/>
            <person name="Hall N."/>
            <person name="Watson M."/>
            <person name="Adriaenssens E.M."/>
            <person name="Foster-Nyarko E."/>
            <person name="Jarju S."/>
            <person name="Secka A."/>
            <person name="Antonio M."/>
            <person name="Oren A."/>
            <person name="Chaudhuri R.R."/>
            <person name="La Ragione R."/>
            <person name="Hildebrand F."/>
            <person name="Pallen M.J."/>
        </authorList>
    </citation>
    <scope>NUCLEOTIDE SEQUENCE</scope>
    <source>
        <strain evidence="14">ChiGjej6B6-14162</strain>
    </source>
</reference>
<evidence type="ECO:0000256" key="1">
    <source>
        <dbReference type="ARBA" id="ARBA00004141"/>
    </source>
</evidence>
<keyword evidence="7" id="KW-0630">Potassium</keyword>
<evidence type="ECO:0000259" key="13">
    <source>
        <dbReference type="Pfam" id="PF00520"/>
    </source>
</evidence>
<feature type="transmembrane region" description="Helical" evidence="12">
    <location>
        <begin position="99"/>
        <end position="119"/>
    </location>
</feature>
<keyword evidence="2" id="KW-0813">Transport</keyword>
<dbReference type="Pfam" id="PF00520">
    <property type="entry name" value="Ion_trans"/>
    <property type="match status" value="1"/>
</dbReference>
<accession>A0A9D1X6Q1</accession>